<evidence type="ECO:0000256" key="1">
    <source>
        <dbReference type="SAM" id="MobiDB-lite"/>
    </source>
</evidence>
<evidence type="ECO:0000313" key="3">
    <source>
        <dbReference type="EMBL" id="KZF19285.1"/>
    </source>
</evidence>
<dbReference type="STRING" id="1328760.A0A164ZMM1"/>
<dbReference type="Proteomes" id="UP000076632">
    <property type="component" value="Unassembled WGS sequence"/>
</dbReference>
<keyword evidence="4" id="KW-1185">Reference proteome</keyword>
<name>A0A164ZMM1_XYLHT</name>
<feature type="compositionally biased region" description="Gly residues" evidence="1">
    <location>
        <begin position="138"/>
        <end position="161"/>
    </location>
</feature>
<feature type="region of interest" description="Disordered" evidence="1">
    <location>
        <begin position="125"/>
        <end position="177"/>
    </location>
</feature>
<feature type="region of interest" description="Disordered" evidence="1">
    <location>
        <begin position="1"/>
        <end position="21"/>
    </location>
</feature>
<organism evidence="3 4">
    <name type="scientific">Xylona heveae (strain CBS 132557 / TC161)</name>
    <dbReference type="NCBI Taxonomy" id="1328760"/>
    <lineage>
        <taxon>Eukaryota</taxon>
        <taxon>Fungi</taxon>
        <taxon>Dikarya</taxon>
        <taxon>Ascomycota</taxon>
        <taxon>Pezizomycotina</taxon>
        <taxon>Xylonomycetes</taxon>
        <taxon>Xylonales</taxon>
        <taxon>Xylonaceae</taxon>
        <taxon>Xylona</taxon>
    </lineage>
</organism>
<gene>
    <name evidence="3" type="ORF">L228DRAFT_271527</name>
</gene>
<reference evidence="3 4" key="1">
    <citation type="journal article" date="2016" name="Fungal Biol.">
        <title>The genome of Xylona heveae provides a window into fungal endophytism.</title>
        <authorList>
            <person name="Gazis R."/>
            <person name="Kuo A."/>
            <person name="Riley R."/>
            <person name="LaButti K."/>
            <person name="Lipzen A."/>
            <person name="Lin J."/>
            <person name="Amirebrahimi M."/>
            <person name="Hesse C.N."/>
            <person name="Spatafora J.W."/>
            <person name="Henrissat B."/>
            <person name="Hainaut M."/>
            <person name="Grigoriev I.V."/>
            <person name="Hibbett D.S."/>
        </authorList>
    </citation>
    <scope>NUCLEOTIDE SEQUENCE [LARGE SCALE GENOMIC DNA]</scope>
    <source>
        <strain evidence="3 4">TC161</strain>
    </source>
</reference>
<sequence length="177" mass="18608">MVGARHLPPFRQPKGPAMWSYSTSPYRKKKGNSHPTNRPATGQHVCSESPIYLTGAGITEVNDSVLLVIARSEGADDSLFRYSPPLTARIREFFSSAYIFIGLYLTTLFSFDAYAAAESSSFNIRRRSPGSGASIRRGWGGGGGGSGGGGGPGSGGGGGRRLGTVDDIRGPECQSCK</sequence>
<dbReference type="InterPro" id="IPR024491">
    <property type="entry name" value="Se_SelK/SelG"/>
</dbReference>
<proteinExistence type="predicted"/>
<feature type="transmembrane region" description="Helical" evidence="2">
    <location>
        <begin position="93"/>
        <end position="117"/>
    </location>
</feature>
<evidence type="ECO:0000256" key="2">
    <source>
        <dbReference type="SAM" id="Phobius"/>
    </source>
</evidence>
<keyword evidence="2" id="KW-0472">Membrane</keyword>
<dbReference type="OrthoDB" id="2121326at2759"/>
<keyword evidence="2" id="KW-1133">Transmembrane helix</keyword>
<dbReference type="RefSeq" id="XP_018184840.1">
    <property type="nucleotide sequence ID" value="XM_018335542.1"/>
</dbReference>
<evidence type="ECO:0000313" key="4">
    <source>
        <dbReference type="Proteomes" id="UP000076632"/>
    </source>
</evidence>
<protein>
    <submittedName>
        <fullName evidence="3">Uncharacterized protein</fullName>
    </submittedName>
</protein>
<accession>A0A164ZMM1</accession>
<dbReference type="InParanoid" id="A0A164ZMM1"/>
<dbReference type="GeneID" id="28900679"/>
<dbReference type="AlphaFoldDB" id="A0A164ZMM1"/>
<dbReference type="EMBL" id="KV407467">
    <property type="protein sequence ID" value="KZF19285.1"/>
    <property type="molecule type" value="Genomic_DNA"/>
</dbReference>
<dbReference type="Pfam" id="PF10961">
    <property type="entry name" value="SelK_SelG"/>
    <property type="match status" value="1"/>
</dbReference>
<keyword evidence="2" id="KW-0812">Transmembrane</keyword>